<comment type="caution">
    <text evidence="2">The sequence shown here is derived from an EMBL/GenBank/DDBJ whole genome shotgun (WGS) entry which is preliminary data.</text>
</comment>
<gene>
    <name evidence="2" type="ORF">B9Z65_2224</name>
</gene>
<organism evidence="2 3">
    <name type="scientific">Elsinoe australis</name>
    <dbReference type="NCBI Taxonomy" id="40998"/>
    <lineage>
        <taxon>Eukaryota</taxon>
        <taxon>Fungi</taxon>
        <taxon>Dikarya</taxon>
        <taxon>Ascomycota</taxon>
        <taxon>Pezizomycotina</taxon>
        <taxon>Dothideomycetes</taxon>
        <taxon>Dothideomycetidae</taxon>
        <taxon>Myriangiales</taxon>
        <taxon>Elsinoaceae</taxon>
        <taxon>Elsinoe</taxon>
    </lineage>
</organism>
<protein>
    <submittedName>
        <fullName evidence="2">Uncharacterized protein</fullName>
    </submittedName>
</protein>
<evidence type="ECO:0000313" key="3">
    <source>
        <dbReference type="Proteomes" id="UP000243723"/>
    </source>
</evidence>
<keyword evidence="3" id="KW-1185">Reference proteome</keyword>
<reference evidence="2 3" key="1">
    <citation type="submission" date="2017-05" db="EMBL/GenBank/DDBJ databases">
        <title>Draft genome sequence of Elsinoe australis.</title>
        <authorList>
            <person name="Cheng Q."/>
        </authorList>
    </citation>
    <scope>NUCLEOTIDE SEQUENCE [LARGE SCALE GENOMIC DNA]</scope>
    <source>
        <strain evidence="2 3">NL1</strain>
    </source>
</reference>
<feature type="compositionally biased region" description="Pro residues" evidence="1">
    <location>
        <begin position="93"/>
        <end position="106"/>
    </location>
</feature>
<name>A0A2P7YND6_9PEZI</name>
<feature type="region of interest" description="Disordered" evidence="1">
    <location>
        <begin position="52"/>
        <end position="122"/>
    </location>
</feature>
<evidence type="ECO:0000256" key="1">
    <source>
        <dbReference type="SAM" id="MobiDB-lite"/>
    </source>
</evidence>
<dbReference type="Proteomes" id="UP000243723">
    <property type="component" value="Unassembled WGS sequence"/>
</dbReference>
<dbReference type="AlphaFoldDB" id="A0A2P7YND6"/>
<sequence length="122" mass="13386">MCRYHRIIYKKCMCTRDQIGSCHRARTRGQRCEGQMQCASLIMKRRRCAACHEASKEKKAKKKSKPKGKSKEGKGKKDDSDSSSSSEDERELPMPPPPGFGPPPSGGGPGGPIIMGTSMMGR</sequence>
<evidence type="ECO:0000313" key="2">
    <source>
        <dbReference type="EMBL" id="PSK37482.1"/>
    </source>
</evidence>
<accession>A0A2P7YND6</accession>
<proteinExistence type="predicted"/>
<dbReference type="EMBL" id="NHZQ01000412">
    <property type="protein sequence ID" value="PSK37482.1"/>
    <property type="molecule type" value="Genomic_DNA"/>
</dbReference>
<feature type="compositionally biased region" description="Basic residues" evidence="1">
    <location>
        <begin position="58"/>
        <end position="68"/>
    </location>
</feature>
<feature type="compositionally biased region" description="Basic and acidic residues" evidence="1">
    <location>
        <begin position="69"/>
        <end position="80"/>
    </location>
</feature>